<evidence type="ECO:0000313" key="4">
    <source>
        <dbReference type="EMBL" id="MCO1656611.1"/>
    </source>
</evidence>
<feature type="compositionally biased region" description="Pro residues" evidence="1">
    <location>
        <begin position="68"/>
        <end position="78"/>
    </location>
</feature>
<dbReference type="RefSeq" id="WP_252439487.1">
    <property type="nucleotide sequence ID" value="NZ_JAGSOV010000035.1"/>
</dbReference>
<dbReference type="Pfam" id="PF12836">
    <property type="entry name" value="HHH_3"/>
    <property type="match status" value="1"/>
</dbReference>
<dbReference type="Proteomes" id="UP001165283">
    <property type="component" value="Unassembled WGS sequence"/>
</dbReference>
<feature type="compositionally biased region" description="Pro residues" evidence="1">
    <location>
        <begin position="44"/>
        <end position="59"/>
    </location>
</feature>
<organism evidence="4 5">
    <name type="scientific">Pseudonocardia humida</name>
    <dbReference type="NCBI Taxonomy" id="2800819"/>
    <lineage>
        <taxon>Bacteria</taxon>
        <taxon>Bacillati</taxon>
        <taxon>Actinomycetota</taxon>
        <taxon>Actinomycetes</taxon>
        <taxon>Pseudonocardiales</taxon>
        <taxon>Pseudonocardiaceae</taxon>
        <taxon>Pseudonocardia</taxon>
    </lineage>
</organism>
<reference evidence="4" key="1">
    <citation type="submission" date="2021-04" db="EMBL/GenBank/DDBJ databases">
        <title>Pseudonocardia sp. nov., isolated from sandy soil of mangrove forest.</title>
        <authorList>
            <person name="Zan Z."/>
            <person name="Huang R."/>
            <person name="Liu W."/>
        </authorList>
    </citation>
    <scope>NUCLEOTIDE SEQUENCE</scope>
    <source>
        <strain evidence="4">S2-4</strain>
    </source>
</reference>
<feature type="transmembrane region" description="Helical" evidence="2">
    <location>
        <begin position="117"/>
        <end position="137"/>
    </location>
</feature>
<protein>
    <submittedName>
        <fullName evidence="4">Helix-hairpin-helix domain-containing protein</fullName>
    </submittedName>
</protein>
<keyword evidence="2" id="KW-0812">Transmembrane</keyword>
<keyword evidence="5" id="KW-1185">Reference proteome</keyword>
<feature type="domain" description="Helix-hairpin-helix DNA-binding motif class 1" evidence="3">
    <location>
        <begin position="266"/>
        <end position="285"/>
    </location>
</feature>
<dbReference type="PANTHER" id="PTHR21180:SF32">
    <property type="entry name" value="ENDONUCLEASE_EXONUCLEASE_PHOSPHATASE FAMILY DOMAIN-CONTAINING PROTEIN 1"/>
    <property type="match status" value="1"/>
</dbReference>
<feature type="region of interest" description="Disordered" evidence="1">
    <location>
        <begin position="230"/>
        <end position="255"/>
    </location>
</feature>
<dbReference type="InterPro" id="IPR019554">
    <property type="entry name" value="Soluble_ligand-bd"/>
</dbReference>
<feature type="region of interest" description="Disordered" evidence="1">
    <location>
        <begin position="1"/>
        <end position="98"/>
    </location>
</feature>
<dbReference type="Gene3D" id="1.10.150.320">
    <property type="entry name" value="Photosystem II 12 kDa extrinsic protein"/>
    <property type="match status" value="1"/>
</dbReference>
<dbReference type="SMART" id="SM00278">
    <property type="entry name" value="HhH1"/>
    <property type="match status" value="2"/>
</dbReference>
<dbReference type="InterPro" id="IPR010994">
    <property type="entry name" value="RuvA_2-like"/>
</dbReference>
<sequence length="318" mass="31678">MARPDPLTPTTRLGTALRPAVVPPRLLGPGGEAVTWRAGGAGPPTGPPERPGGDAPPLPWTEDVGPPAAGPAPPPAADEPPTEPISLLAPRPGQGGPLRRLAPAGWRGARLDPGRPAALVLVLVATVAAVVAAVGVWSERPRVEPVAGLPPVVLDEPAAGAGAPSDAPAEPAGPLVVSVSGRVARPGLVEVPSGARVADALAAAGGALPGTDLTGLNLARRVADGEQVAVGVPPAPDATGPAPAGGAQAGPGAPAGKVDLNAATLEQLDALPGVGPVTAQRILEWRTRNGRFARVEQLREVEGIGERRFAQLRELVVV</sequence>
<proteinExistence type="predicted"/>
<dbReference type="Pfam" id="PF10531">
    <property type="entry name" value="SLBB"/>
    <property type="match status" value="1"/>
</dbReference>
<evidence type="ECO:0000259" key="3">
    <source>
        <dbReference type="SMART" id="SM00278"/>
    </source>
</evidence>
<keyword evidence="2" id="KW-0472">Membrane</keyword>
<keyword evidence="2" id="KW-1133">Transmembrane helix</keyword>
<gene>
    <name evidence="4" type="ORF">KDL28_16255</name>
</gene>
<evidence type="ECO:0000256" key="1">
    <source>
        <dbReference type="SAM" id="MobiDB-lite"/>
    </source>
</evidence>
<dbReference type="PANTHER" id="PTHR21180">
    <property type="entry name" value="ENDONUCLEASE/EXONUCLEASE/PHOSPHATASE FAMILY DOMAIN-CONTAINING PROTEIN 1"/>
    <property type="match status" value="1"/>
</dbReference>
<dbReference type="EMBL" id="JAGSOV010000035">
    <property type="protein sequence ID" value="MCO1656611.1"/>
    <property type="molecule type" value="Genomic_DNA"/>
</dbReference>
<evidence type="ECO:0000313" key="5">
    <source>
        <dbReference type="Proteomes" id="UP001165283"/>
    </source>
</evidence>
<dbReference type="SUPFAM" id="SSF142984">
    <property type="entry name" value="Nqo1 middle domain-like"/>
    <property type="match status" value="1"/>
</dbReference>
<evidence type="ECO:0000256" key="2">
    <source>
        <dbReference type="SAM" id="Phobius"/>
    </source>
</evidence>
<dbReference type="Gene3D" id="3.10.560.10">
    <property type="entry name" value="Outer membrane lipoprotein wza domain like"/>
    <property type="match status" value="1"/>
</dbReference>
<dbReference type="InterPro" id="IPR051675">
    <property type="entry name" value="Endo/Exo/Phosphatase_dom_1"/>
</dbReference>
<comment type="caution">
    <text evidence="4">The sequence shown here is derived from an EMBL/GenBank/DDBJ whole genome shotgun (WGS) entry which is preliminary data.</text>
</comment>
<name>A0ABT1A0T0_9PSEU</name>
<dbReference type="SUPFAM" id="SSF47781">
    <property type="entry name" value="RuvA domain 2-like"/>
    <property type="match status" value="1"/>
</dbReference>
<feature type="domain" description="Helix-hairpin-helix DNA-binding motif class 1" evidence="3">
    <location>
        <begin position="296"/>
        <end position="315"/>
    </location>
</feature>
<accession>A0ABT1A0T0</accession>
<dbReference type="InterPro" id="IPR003583">
    <property type="entry name" value="Hlx-hairpin-Hlx_DNA-bd_motif"/>
</dbReference>